<dbReference type="Proteomes" id="UP000503447">
    <property type="component" value="Chromosome"/>
</dbReference>
<keyword evidence="2" id="KW-1185">Reference proteome</keyword>
<reference evidence="2" key="1">
    <citation type="submission" date="2020-05" db="EMBL/GenBank/DDBJ databases">
        <title>Frigoriglobus tundricola gen. nov., sp. nov., a psychrotolerant cellulolytic planctomycete of the family Gemmataceae with two divergent copies of 16S rRNA gene.</title>
        <authorList>
            <person name="Kulichevskaya I.S."/>
            <person name="Ivanova A.A."/>
            <person name="Naumoff D.G."/>
            <person name="Beletsky A.V."/>
            <person name="Rijpstra W.I.C."/>
            <person name="Sinninghe Damste J.S."/>
            <person name="Mardanov A.V."/>
            <person name="Ravin N.V."/>
            <person name="Dedysh S.N."/>
        </authorList>
    </citation>
    <scope>NUCLEOTIDE SEQUENCE [LARGE SCALE GENOMIC DNA]</scope>
    <source>
        <strain evidence="2">PL17</strain>
    </source>
</reference>
<protein>
    <submittedName>
        <fullName evidence="1">Uncharacterized protein</fullName>
    </submittedName>
</protein>
<evidence type="ECO:0000313" key="2">
    <source>
        <dbReference type="Proteomes" id="UP000503447"/>
    </source>
</evidence>
<gene>
    <name evidence="1" type="ORF">FTUN_1268</name>
</gene>
<evidence type="ECO:0000313" key="1">
    <source>
        <dbReference type="EMBL" id="QJW93757.1"/>
    </source>
</evidence>
<dbReference type="KEGG" id="ftj:FTUN_1268"/>
<dbReference type="AlphaFoldDB" id="A0A6M5YI78"/>
<dbReference type="EMBL" id="CP053452">
    <property type="protein sequence ID" value="QJW93757.1"/>
    <property type="molecule type" value="Genomic_DNA"/>
</dbReference>
<accession>A0A6M5YI78</accession>
<proteinExistence type="predicted"/>
<organism evidence="1 2">
    <name type="scientific">Frigoriglobus tundricola</name>
    <dbReference type="NCBI Taxonomy" id="2774151"/>
    <lineage>
        <taxon>Bacteria</taxon>
        <taxon>Pseudomonadati</taxon>
        <taxon>Planctomycetota</taxon>
        <taxon>Planctomycetia</taxon>
        <taxon>Gemmatales</taxon>
        <taxon>Gemmataceae</taxon>
        <taxon>Frigoriglobus</taxon>
    </lineage>
</organism>
<name>A0A6M5YI78_9BACT</name>
<sequence length="121" mass="13080">MGCFCPVALLHELREAFGPALECDGTDRLAGHGERTARTAAGLGIRPDSPVVLCAARNEVQFGPRYEFRLRVGPSAFVSGTLDRYSIRVACEREADFPEPVRGQFLAFLASLQLGGVRVDG</sequence>